<dbReference type="InterPro" id="IPR029058">
    <property type="entry name" value="AB_hydrolase_fold"/>
</dbReference>
<dbReference type="EMBL" id="WSEL01000009">
    <property type="protein sequence ID" value="MVQ31344.1"/>
    <property type="molecule type" value="Genomic_DNA"/>
</dbReference>
<name>A0A6N8IWJ8_9BURK</name>
<dbReference type="CDD" id="cd02619">
    <property type="entry name" value="Peptidase_C1"/>
    <property type="match status" value="1"/>
</dbReference>
<sequence>MTQTHLLARGSRADDVPAFKRALAAQLGDEAASFPGLLAPGDLYDADTEAACRRWQAGTGLVADGVAGPHAFTVLGLRQPAALEIRPDLQAVRQLFPQTKPANIVRYLPYVTDALEVAGLLDREMVLAALGTIRAETAGFVPIAEFPSRFNTLAGQPPFSAYEPGTPAGKALGNSQPGDGARYRGRGFVQLTGADNYARYTLAAGVDLVGRPELANSPEVAALLLALFLADHAPAMRAALATGRYAEARRLVNGGAHGLEEFRATVVQGLALWPAPTGAGRRRTRSQRPALDVVRDARKDPVDLRDRLYQPPPLSLPAQHPPAADVNTLFRDYRTLVRNQGRDASCTGYGLACVINFARWRQAGFGPGPESVSARMLYNYARRYDEYAGEDYGGSSCRGALKGWFNHGVCLESDWPDHQRPRYGYARRALQTTLGVYYRIDTTSITDLQAAVLQTHAIYVSAYTHAGWDELLGKAPSTRVPSHAALPLIAFDGVPSRQDGHAFAIVGFNERGFIVQNSWGPAWGLGGFAVLGYADWLANAMDAWVASLGVPGVVQGRLAAPRRGAGAAAGEGVDQGRWWLESRAYEHSVVVGNDGRVDRYAGPDELTRTLQHQGCALPDRWFRDDPVAASAPTRRLVLYAHGGLNSEAEAIERARAMGRYFTGNGCYPLFLVWKTGLAETLCDLVEDAQPVATRRAGGLLDAVTEVTDGIIEGTLGRGAGRRVWGEMKENARFACQPRRAGDLLADALQGLAATWGDALEIHLVGHSAGAIILGHLLELLAARGLAGRVASCHLYAPACTVEFANRYYAPQAGLMQRLWLDILSDQQEKDDNVAGLYRKSLLYLVSNALEPDRRTPLLGLERVLDAADAGWEGSSQTAQALQAWRDVSREVGLATRTGIVAVPRVPTLAGGGPKTLVRASHGSFDNNIDTVAATLARITGAPLRLPVDDLRGF</sequence>
<dbReference type="Proteomes" id="UP000469385">
    <property type="component" value="Unassembled WGS sequence"/>
</dbReference>
<dbReference type="Gene3D" id="1.10.530.10">
    <property type="match status" value="1"/>
</dbReference>
<organism evidence="1 2">
    <name type="scientific">Ramlibacter pinisoli</name>
    <dbReference type="NCBI Taxonomy" id="2682844"/>
    <lineage>
        <taxon>Bacteria</taxon>
        <taxon>Pseudomonadati</taxon>
        <taxon>Pseudomonadota</taxon>
        <taxon>Betaproteobacteria</taxon>
        <taxon>Burkholderiales</taxon>
        <taxon>Comamonadaceae</taxon>
        <taxon>Ramlibacter</taxon>
    </lineage>
</organism>
<dbReference type="InterPro" id="IPR023346">
    <property type="entry name" value="Lysozyme-like_dom_sf"/>
</dbReference>
<dbReference type="AlphaFoldDB" id="A0A6N8IWJ8"/>
<dbReference type="InterPro" id="IPR036365">
    <property type="entry name" value="PGBD-like_sf"/>
</dbReference>
<dbReference type="Gene3D" id="1.10.101.10">
    <property type="entry name" value="PGBD-like superfamily/PGBD"/>
    <property type="match status" value="1"/>
</dbReference>
<protein>
    <submittedName>
        <fullName evidence="1">Peptidase C1</fullName>
    </submittedName>
</protein>
<evidence type="ECO:0000313" key="1">
    <source>
        <dbReference type="EMBL" id="MVQ31344.1"/>
    </source>
</evidence>
<gene>
    <name evidence="1" type="ORF">GON04_17945</name>
</gene>
<reference evidence="1 2" key="1">
    <citation type="submission" date="2019-12" db="EMBL/GenBank/DDBJ databases">
        <authorList>
            <person name="Huq M.A."/>
        </authorList>
    </citation>
    <scope>NUCLEOTIDE SEQUENCE [LARGE SCALE GENOMIC DNA]</scope>
    <source>
        <strain evidence="1 2">MAH-25</strain>
    </source>
</reference>
<dbReference type="InterPro" id="IPR038765">
    <property type="entry name" value="Papain-like_cys_pep_sf"/>
</dbReference>
<evidence type="ECO:0000313" key="2">
    <source>
        <dbReference type="Proteomes" id="UP000469385"/>
    </source>
</evidence>
<dbReference type="RefSeq" id="WP_157399404.1">
    <property type="nucleotide sequence ID" value="NZ_WSEL01000009.1"/>
</dbReference>
<proteinExistence type="predicted"/>
<dbReference type="SUPFAM" id="SSF47090">
    <property type="entry name" value="PGBD-like"/>
    <property type="match status" value="1"/>
</dbReference>
<keyword evidence="2" id="KW-1185">Reference proteome</keyword>
<comment type="caution">
    <text evidence="1">The sequence shown here is derived from an EMBL/GenBank/DDBJ whole genome shotgun (WGS) entry which is preliminary data.</text>
</comment>
<dbReference type="InterPro" id="IPR036366">
    <property type="entry name" value="PGBDSf"/>
</dbReference>
<dbReference type="SUPFAM" id="SSF54001">
    <property type="entry name" value="Cysteine proteinases"/>
    <property type="match status" value="1"/>
</dbReference>
<accession>A0A6N8IWJ8</accession>
<dbReference type="SUPFAM" id="SSF53955">
    <property type="entry name" value="Lysozyme-like"/>
    <property type="match status" value="1"/>
</dbReference>
<dbReference type="SUPFAM" id="SSF53474">
    <property type="entry name" value="alpha/beta-Hydrolases"/>
    <property type="match status" value="1"/>
</dbReference>
<dbReference type="Gene3D" id="3.90.70.10">
    <property type="entry name" value="Cysteine proteinases"/>
    <property type="match status" value="1"/>
</dbReference>